<protein>
    <submittedName>
        <fullName evidence="2">Uncharacterized protein</fullName>
    </submittedName>
</protein>
<feature type="compositionally biased region" description="Basic and acidic residues" evidence="1">
    <location>
        <begin position="13"/>
        <end position="31"/>
    </location>
</feature>
<keyword evidence="3" id="KW-1185">Reference proteome</keyword>
<name>A0A1Y1S608_9MICR</name>
<sequence length="92" mass="10111">MSPQEVALFSSPKETDKESDGETGNESDHSQVQESTQASVQDSADKSEKAEKSNVPPESGDKPEASRSLWDRIIEMCCCISTVEDESTYTTY</sequence>
<evidence type="ECO:0000256" key="1">
    <source>
        <dbReference type="SAM" id="MobiDB-lite"/>
    </source>
</evidence>
<accession>A0A1Y1S608</accession>
<comment type="caution">
    <text evidence="2">The sequence shown here is derived from an EMBL/GenBank/DDBJ whole genome shotgun (WGS) entry which is preliminary data.</text>
</comment>
<dbReference type="VEuPathDB" id="MicrosporidiaDB:ECANGB1_1956"/>
<feature type="region of interest" description="Disordered" evidence="1">
    <location>
        <begin position="1"/>
        <end position="67"/>
    </location>
</feature>
<dbReference type="Proteomes" id="UP000192639">
    <property type="component" value="Unassembled WGS sequence"/>
</dbReference>
<evidence type="ECO:0000313" key="2">
    <source>
        <dbReference type="EMBL" id="ORD93599.1"/>
    </source>
</evidence>
<dbReference type="AlphaFoldDB" id="A0A1Y1S608"/>
<proteinExistence type="predicted"/>
<feature type="compositionally biased region" description="Basic and acidic residues" evidence="1">
    <location>
        <begin position="43"/>
        <end position="52"/>
    </location>
</feature>
<dbReference type="EMBL" id="LWDP01000064">
    <property type="protein sequence ID" value="ORD93599.1"/>
    <property type="molecule type" value="Genomic_DNA"/>
</dbReference>
<feature type="compositionally biased region" description="Polar residues" evidence="1">
    <location>
        <begin position="32"/>
        <end position="42"/>
    </location>
</feature>
<gene>
    <name evidence="2" type="ORF">ECANGB1_1956</name>
</gene>
<evidence type="ECO:0000313" key="3">
    <source>
        <dbReference type="Proteomes" id="UP000192639"/>
    </source>
</evidence>
<reference evidence="2 3" key="1">
    <citation type="journal article" date="2017" name="Environ. Microbiol.">
        <title>Decay of the glycolytic pathway and adaptation to intranuclear parasitism within Enterocytozoonidae microsporidia.</title>
        <authorList>
            <person name="Wiredu Boakye D."/>
            <person name="Jaroenlak P."/>
            <person name="Prachumwat A."/>
            <person name="Williams T.A."/>
            <person name="Bateman K.S."/>
            <person name="Itsathitphaisarn O."/>
            <person name="Sritunyalucksana K."/>
            <person name="Paszkiewicz K.H."/>
            <person name="Moore K.A."/>
            <person name="Stentiford G.D."/>
            <person name="Williams B.A."/>
        </authorList>
    </citation>
    <scope>NUCLEOTIDE SEQUENCE [LARGE SCALE GENOMIC DNA]</scope>
    <source>
        <strain evidence="2 3">GB1</strain>
    </source>
</reference>
<organism evidence="2 3">
    <name type="scientific">Enterospora canceri</name>
    <dbReference type="NCBI Taxonomy" id="1081671"/>
    <lineage>
        <taxon>Eukaryota</taxon>
        <taxon>Fungi</taxon>
        <taxon>Fungi incertae sedis</taxon>
        <taxon>Microsporidia</taxon>
        <taxon>Enterocytozoonidae</taxon>
        <taxon>Enterospora</taxon>
    </lineage>
</organism>